<dbReference type="InterPro" id="IPR055272">
    <property type="entry name" value="POPDC1-3_dom"/>
</dbReference>
<evidence type="ECO:0000256" key="4">
    <source>
        <dbReference type="ARBA" id="ARBA00023136"/>
    </source>
</evidence>
<reference evidence="7 8" key="1">
    <citation type="submission" date="2024-04" db="EMBL/GenBank/DDBJ databases">
        <authorList>
            <consortium name="Genoscope - CEA"/>
            <person name="William W."/>
        </authorList>
    </citation>
    <scope>NUCLEOTIDE SEQUENCE [LARGE SCALE GENOMIC DNA]</scope>
</reference>
<dbReference type="Proteomes" id="UP001497497">
    <property type="component" value="Unassembled WGS sequence"/>
</dbReference>
<dbReference type="EMBL" id="CAXITT010000301">
    <property type="protein sequence ID" value="CAL1538521.1"/>
    <property type="molecule type" value="Genomic_DNA"/>
</dbReference>
<dbReference type="InterPro" id="IPR006916">
    <property type="entry name" value="POPDC1-3"/>
</dbReference>
<name>A0AAV2HYA2_LYMST</name>
<feature type="transmembrane region" description="Helical" evidence="5">
    <location>
        <begin position="100"/>
        <end position="121"/>
    </location>
</feature>
<comment type="subcellular location">
    <subcellularLocation>
        <location evidence="1">Membrane</location>
        <topology evidence="1">Multi-pass membrane protein</topology>
    </subcellularLocation>
</comment>
<sequence>MPVADKFLNLTNRSVPYIQTVVDTNYVNLSNIIGLDNMIGCTKWEPTNHVLYHLANGMLCLGLLVPDSNYGALFLHGLMFLGFLLMSVWSWVILCAPDFFSWNFAFLILNGVQTFSLMYSIRPVKFCAELEDVYVSLFLPFRVSRHLYKRLVCSEFCTLMTLHEGEAYATQSVTRTDKLGLLISGVMHAYSNRSLLHTITEKQFIDSPEFESTATGDEKFQVSIVAAGMCRYLFWPRQSVEYLLVKEPYLACIMKTIIGRDITNKLYALNEKVATPAGSRLDIRLPSIPSTKRQRKDLRRALVGAMGSDGVSSGGGHVLVIEHENDLDKTSDVDETDVFLPKEMNVVGSMKTANFIL</sequence>
<feature type="transmembrane region" description="Helical" evidence="5">
    <location>
        <begin position="73"/>
        <end position="94"/>
    </location>
</feature>
<comment type="caution">
    <text evidence="7">The sequence shown here is derived from an EMBL/GenBank/DDBJ whole genome shotgun (WGS) entry which is preliminary data.</text>
</comment>
<dbReference type="AlphaFoldDB" id="A0AAV2HYA2"/>
<keyword evidence="8" id="KW-1185">Reference proteome</keyword>
<evidence type="ECO:0000313" key="8">
    <source>
        <dbReference type="Proteomes" id="UP001497497"/>
    </source>
</evidence>
<protein>
    <recommendedName>
        <fullName evidence="6">POPDC1-3 domain-containing protein</fullName>
    </recommendedName>
</protein>
<evidence type="ECO:0000256" key="5">
    <source>
        <dbReference type="SAM" id="Phobius"/>
    </source>
</evidence>
<dbReference type="GO" id="GO:0051146">
    <property type="term" value="P:striated muscle cell differentiation"/>
    <property type="evidence" value="ECO:0007669"/>
    <property type="project" value="TreeGrafter"/>
</dbReference>
<organism evidence="7 8">
    <name type="scientific">Lymnaea stagnalis</name>
    <name type="common">Great pond snail</name>
    <name type="synonym">Helix stagnalis</name>
    <dbReference type="NCBI Taxonomy" id="6523"/>
    <lineage>
        <taxon>Eukaryota</taxon>
        <taxon>Metazoa</taxon>
        <taxon>Spiralia</taxon>
        <taxon>Lophotrochozoa</taxon>
        <taxon>Mollusca</taxon>
        <taxon>Gastropoda</taxon>
        <taxon>Heterobranchia</taxon>
        <taxon>Euthyneura</taxon>
        <taxon>Panpulmonata</taxon>
        <taxon>Hygrophila</taxon>
        <taxon>Lymnaeoidea</taxon>
        <taxon>Lymnaeidae</taxon>
        <taxon>Lymnaea</taxon>
    </lineage>
</organism>
<evidence type="ECO:0000313" key="7">
    <source>
        <dbReference type="EMBL" id="CAL1538521.1"/>
    </source>
</evidence>
<dbReference type="Pfam" id="PF04831">
    <property type="entry name" value="POPDC1-3"/>
    <property type="match status" value="1"/>
</dbReference>
<dbReference type="GO" id="GO:0042383">
    <property type="term" value="C:sarcolemma"/>
    <property type="evidence" value="ECO:0007669"/>
    <property type="project" value="TreeGrafter"/>
</dbReference>
<keyword evidence="3 5" id="KW-1133">Transmembrane helix</keyword>
<dbReference type="PANTHER" id="PTHR12101">
    <property type="entry name" value="POPEYE DOMAIN CONTAINING PROTEIN"/>
    <property type="match status" value="1"/>
</dbReference>
<evidence type="ECO:0000256" key="3">
    <source>
        <dbReference type="ARBA" id="ARBA00022989"/>
    </source>
</evidence>
<evidence type="ECO:0000256" key="1">
    <source>
        <dbReference type="ARBA" id="ARBA00004141"/>
    </source>
</evidence>
<accession>A0AAV2HYA2</accession>
<evidence type="ECO:0000259" key="6">
    <source>
        <dbReference type="Pfam" id="PF04831"/>
    </source>
</evidence>
<dbReference type="GO" id="GO:0007507">
    <property type="term" value="P:heart development"/>
    <property type="evidence" value="ECO:0007669"/>
    <property type="project" value="TreeGrafter"/>
</dbReference>
<proteinExistence type="predicted"/>
<keyword evidence="2 5" id="KW-0812">Transmembrane</keyword>
<keyword evidence="4 5" id="KW-0472">Membrane</keyword>
<dbReference type="PANTHER" id="PTHR12101:SF30">
    <property type="entry name" value="POPEYE DOMAIN-CONTAINING PROTEIN 3-LIKE PROTEIN"/>
    <property type="match status" value="1"/>
</dbReference>
<gene>
    <name evidence="7" type="ORF">GSLYS_00012343001</name>
</gene>
<feature type="domain" description="POPDC1-3" evidence="6">
    <location>
        <begin position="48"/>
        <end position="272"/>
    </location>
</feature>
<dbReference type="GO" id="GO:0042391">
    <property type="term" value="P:regulation of membrane potential"/>
    <property type="evidence" value="ECO:0007669"/>
    <property type="project" value="TreeGrafter"/>
</dbReference>
<evidence type="ECO:0000256" key="2">
    <source>
        <dbReference type="ARBA" id="ARBA00022692"/>
    </source>
</evidence>
<dbReference type="GO" id="GO:0030552">
    <property type="term" value="F:cAMP binding"/>
    <property type="evidence" value="ECO:0007669"/>
    <property type="project" value="TreeGrafter"/>
</dbReference>